<dbReference type="PROSITE" id="PS51186">
    <property type="entry name" value="GNAT"/>
    <property type="match status" value="1"/>
</dbReference>
<organism evidence="4 5">
    <name type="scientific">Planobacterium oryzisoli</name>
    <dbReference type="NCBI Taxonomy" id="2771435"/>
    <lineage>
        <taxon>Bacteria</taxon>
        <taxon>Pseudomonadati</taxon>
        <taxon>Bacteroidota</taxon>
        <taxon>Flavobacteriia</taxon>
        <taxon>Flavobacteriales</taxon>
        <taxon>Weeksellaceae</taxon>
        <taxon>Chryseobacterium group</taxon>
        <taxon>Chryseobacterium</taxon>
    </lineage>
</organism>
<dbReference type="Proteomes" id="UP000694480">
    <property type="component" value="Unassembled WGS sequence"/>
</dbReference>
<accession>A0A931E9A9</accession>
<dbReference type="PANTHER" id="PTHR43877">
    <property type="entry name" value="AMINOALKYLPHOSPHONATE N-ACETYLTRANSFERASE-RELATED-RELATED"/>
    <property type="match status" value="1"/>
</dbReference>
<dbReference type="InterPro" id="IPR000182">
    <property type="entry name" value="GNAT_dom"/>
</dbReference>
<dbReference type="GO" id="GO:0016747">
    <property type="term" value="F:acyltransferase activity, transferring groups other than amino-acyl groups"/>
    <property type="evidence" value="ECO:0007669"/>
    <property type="project" value="InterPro"/>
</dbReference>
<evidence type="ECO:0000313" key="5">
    <source>
        <dbReference type="Proteomes" id="UP000694480"/>
    </source>
</evidence>
<keyword evidence="1" id="KW-0808">Transferase</keyword>
<name>A0A931E9A9_9FLAO</name>
<dbReference type="PANTHER" id="PTHR43877:SF2">
    <property type="entry name" value="AMINOALKYLPHOSPHONATE N-ACETYLTRANSFERASE-RELATED"/>
    <property type="match status" value="1"/>
</dbReference>
<dbReference type="Pfam" id="PF00583">
    <property type="entry name" value="Acetyltransf_1"/>
    <property type="match status" value="1"/>
</dbReference>
<sequence>MNTSSSLYFRLAEPSDSPTIWELIRAAKERRKAEGSLQWQDGYPKKESIEEDIAKREGIVLCTEEETVGYFALIYNYEPAYELIEGKWLTSGPFYVVHRVAVATAHLGRGYARRMLQEAERISQQHDAVSIRVDTNFDNLPMLHLFDSLGYRYCGEVEFRGSPRRAFEKVFTKTPLL</sequence>
<proteinExistence type="predicted"/>
<evidence type="ECO:0000259" key="3">
    <source>
        <dbReference type="PROSITE" id="PS51186"/>
    </source>
</evidence>
<evidence type="ECO:0000313" key="4">
    <source>
        <dbReference type="EMBL" id="MBF5027337.1"/>
    </source>
</evidence>
<reference evidence="4" key="1">
    <citation type="submission" date="2020-11" db="EMBL/GenBank/DDBJ databases">
        <title>Genome seq and assembly of Planobacterium sp.</title>
        <authorList>
            <person name="Chhetri G."/>
        </authorList>
    </citation>
    <scope>NUCLEOTIDE SEQUENCE</scope>
    <source>
        <strain evidence="4">GCR5</strain>
    </source>
</reference>
<dbReference type="InterPro" id="IPR050832">
    <property type="entry name" value="Bact_Acetyltransf"/>
</dbReference>
<keyword evidence="2" id="KW-0012">Acyltransferase</keyword>
<dbReference type="EMBL" id="JADKYY010000006">
    <property type="protein sequence ID" value="MBF5027337.1"/>
    <property type="molecule type" value="Genomic_DNA"/>
</dbReference>
<comment type="caution">
    <text evidence="4">The sequence shown here is derived from an EMBL/GenBank/DDBJ whole genome shotgun (WGS) entry which is preliminary data.</text>
</comment>
<protein>
    <submittedName>
        <fullName evidence="4">GNAT family N-acetyltransferase</fullName>
    </submittedName>
</protein>
<dbReference type="RefSeq" id="WP_194739268.1">
    <property type="nucleotide sequence ID" value="NZ_JADKYY010000006.1"/>
</dbReference>
<evidence type="ECO:0000256" key="2">
    <source>
        <dbReference type="ARBA" id="ARBA00023315"/>
    </source>
</evidence>
<feature type="domain" description="N-acetyltransferase" evidence="3">
    <location>
        <begin position="7"/>
        <end position="174"/>
    </location>
</feature>
<dbReference type="AlphaFoldDB" id="A0A931E9A9"/>
<dbReference type="Gene3D" id="3.40.630.30">
    <property type="match status" value="1"/>
</dbReference>
<keyword evidence="5" id="KW-1185">Reference proteome</keyword>
<dbReference type="CDD" id="cd04301">
    <property type="entry name" value="NAT_SF"/>
    <property type="match status" value="1"/>
</dbReference>
<dbReference type="InterPro" id="IPR016181">
    <property type="entry name" value="Acyl_CoA_acyltransferase"/>
</dbReference>
<dbReference type="SUPFAM" id="SSF55729">
    <property type="entry name" value="Acyl-CoA N-acyltransferases (Nat)"/>
    <property type="match status" value="1"/>
</dbReference>
<gene>
    <name evidence="4" type="ORF">IC612_05945</name>
</gene>
<evidence type="ECO:0000256" key="1">
    <source>
        <dbReference type="ARBA" id="ARBA00022679"/>
    </source>
</evidence>